<name>A0A453IGW8_AEGTS</name>
<dbReference type="AlphaFoldDB" id="A0A453IGW8"/>
<protein>
    <submittedName>
        <fullName evidence="2">Uncharacterized protein</fullName>
    </submittedName>
</protein>
<accession>A0A453IGW8</accession>
<keyword evidence="3" id="KW-1185">Reference proteome</keyword>
<reference evidence="2" key="3">
    <citation type="journal article" date="2017" name="Nature">
        <title>Genome sequence of the progenitor of the wheat D genome Aegilops tauschii.</title>
        <authorList>
            <person name="Luo M.C."/>
            <person name="Gu Y.Q."/>
            <person name="Puiu D."/>
            <person name="Wang H."/>
            <person name="Twardziok S.O."/>
            <person name="Deal K.R."/>
            <person name="Huo N."/>
            <person name="Zhu T."/>
            <person name="Wang L."/>
            <person name="Wang Y."/>
            <person name="McGuire P.E."/>
            <person name="Liu S."/>
            <person name="Long H."/>
            <person name="Ramasamy R.K."/>
            <person name="Rodriguez J.C."/>
            <person name="Van S.L."/>
            <person name="Yuan L."/>
            <person name="Wang Z."/>
            <person name="Xia Z."/>
            <person name="Xiao L."/>
            <person name="Anderson O.D."/>
            <person name="Ouyang S."/>
            <person name="Liang Y."/>
            <person name="Zimin A.V."/>
            <person name="Pertea G."/>
            <person name="Qi P."/>
            <person name="Bennetzen J.L."/>
            <person name="Dai X."/>
            <person name="Dawson M.W."/>
            <person name="Muller H.G."/>
            <person name="Kugler K."/>
            <person name="Rivarola-Duarte L."/>
            <person name="Spannagl M."/>
            <person name="Mayer K.F.X."/>
            <person name="Lu F.H."/>
            <person name="Bevan M.W."/>
            <person name="Leroy P."/>
            <person name="Li P."/>
            <person name="You F.M."/>
            <person name="Sun Q."/>
            <person name="Liu Z."/>
            <person name="Lyons E."/>
            <person name="Wicker T."/>
            <person name="Salzberg S.L."/>
            <person name="Devos K.M."/>
            <person name="Dvorak J."/>
        </authorList>
    </citation>
    <scope>NUCLEOTIDE SEQUENCE [LARGE SCALE GENOMIC DNA]</scope>
    <source>
        <strain evidence="2">cv. AL8/78</strain>
    </source>
</reference>
<reference evidence="3" key="2">
    <citation type="journal article" date="2017" name="Nat. Plants">
        <title>The Aegilops tauschii genome reveals multiple impacts of transposons.</title>
        <authorList>
            <person name="Zhao G."/>
            <person name="Zou C."/>
            <person name="Li K."/>
            <person name="Wang K."/>
            <person name="Li T."/>
            <person name="Gao L."/>
            <person name="Zhang X."/>
            <person name="Wang H."/>
            <person name="Yang Z."/>
            <person name="Liu X."/>
            <person name="Jiang W."/>
            <person name="Mao L."/>
            <person name="Kong X."/>
            <person name="Jiao Y."/>
            <person name="Jia J."/>
        </authorList>
    </citation>
    <scope>NUCLEOTIDE SEQUENCE [LARGE SCALE GENOMIC DNA]</scope>
    <source>
        <strain evidence="3">cv. AL8/78</strain>
    </source>
</reference>
<feature type="region of interest" description="Disordered" evidence="1">
    <location>
        <begin position="1"/>
        <end position="22"/>
    </location>
</feature>
<evidence type="ECO:0000313" key="2">
    <source>
        <dbReference type="EnsemblPlants" id="AET4Gv20557100.1"/>
    </source>
</evidence>
<dbReference type="Gramene" id="AET4Gv20557100.1">
    <property type="protein sequence ID" value="AET4Gv20557100.1"/>
    <property type="gene ID" value="AET4Gv20557100"/>
</dbReference>
<reference evidence="2" key="4">
    <citation type="submission" date="2019-03" db="UniProtKB">
        <authorList>
            <consortium name="EnsemblPlants"/>
        </authorList>
    </citation>
    <scope>IDENTIFICATION</scope>
</reference>
<proteinExistence type="predicted"/>
<organism evidence="2 3">
    <name type="scientific">Aegilops tauschii subsp. strangulata</name>
    <name type="common">Goatgrass</name>
    <dbReference type="NCBI Taxonomy" id="200361"/>
    <lineage>
        <taxon>Eukaryota</taxon>
        <taxon>Viridiplantae</taxon>
        <taxon>Streptophyta</taxon>
        <taxon>Embryophyta</taxon>
        <taxon>Tracheophyta</taxon>
        <taxon>Spermatophyta</taxon>
        <taxon>Magnoliopsida</taxon>
        <taxon>Liliopsida</taxon>
        <taxon>Poales</taxon>
        <taxon>Poaceae</taxon>
        <taxon>BOP clade</taxon>
        <taxon>Pooideae</taxon>
        <taxon>Triticodae</taxon>
        <taxon>Triticeae</taxon>
        <taxon>Triticinae</taxon>
        <taxon>Aegilops</taxon>
    </lineage>
</organism>
<feature type="compositionally biased region" description="Polar residues" evidence="1">
    <location>
        <begin position="12"/>
        <end position="22"/>
    </location>
</feature>
<dbReference type="Proteomes" id="UP000015105">
    <property type="component" value="Chromosome 4D"/>
</dbReference>
<reference evidence="3" key="1">
    <citation type="journal article" date="2014" name="Science">
        <title>Ancient hybridizations among the ancestral genomes of bread wheat.</title>
        <authorList>
            <consortium name="International Wheat Genome Sequencing Consortium,"/>
            <person name="Marcussen T."/>
            <person name="Sandve S.R."/>
            <person name="Heier L."/>
            <person name="Spannagl M."/>
            <person name="Pfeifer M."/>
            <person name="Jakobsen K.S."/>
            <person name="Wulff B.B."/>
            <person name="Steuernagel B."/>
            <person name="Mayer K.F."/>
            <person name="Olsen O.A."/>
        </authorList>
    </citation>
    <scope>NUCLEOTIDE SEQUENCE [LARGE SCALE GENOMIC DNA]</scope>
    <source>
        <strain evidence="3">cv. AL8/78</strain>
    </source>
</reference>
<sequence>MSASEFRIPYQPVSSSQTSENAGQFKICRCGEGDPNSQTGETGDSPQTSCPNCQVC</sequence>
<dbReference type="EnsemblPlants" id="AET4Gv20557100.1">
    <property type="protein sequence ID" value="AET4Gv20557100.1"/>
    <property type="gene ID" value="AET4Gv20557100"/>
</dbReference>
<evidence type="ECO:0000256" key="1">
    <source>
        <dbReference type="SAM" id="MobiDB-lite"/>
    </source>
</evidence>
<reference evidence="2" key="5">
    <citation type="journal article" date="2021" name="G3 (Bethesda)">
        <title>Aegilops tauschii genome assembly Aet v5.0 features greater sequence contiguity and improved annotation.</title>
        <authorList>
            <person name="Wang L."/>
            <person name="Zhu T."/>
            <person name="Rodriguez J.C."/>
            <person name="Deal K.R."/>
            <person name="Dubcovsky J."/>
            <person name="McGuire P.E."/>
            <person name="Lux T."/>
            <person name="Spannagl M."/>
            <person name="Mayer K.F.X."/>
            <person name="Baldrich P."/>
            <person name="Meyers B.C."/>
            <person name="Huo N."/>
            <person name="Gu Y.Q."/>
            <person name="Zhou H."/>
            <person name="Devos K.M."/>
            <person name="Bennetzen J.L."/>
            <person name="Unver T."/>
            <person name="Budak H."/>
            <person name="Gulick P.J."/>
            <person name="Galiba G."/>
            <person name="Kalapos B."/>
            <person name="Nelson D.R."/>
            <person name="Li P."/>
            <person name="You F.M."/>
            <person name="Luo M.C."/>
            <person name="Dvorak J."/>
        </authorList>
    </citation>
    <scope>NUCLEOTIDE SEQUENCE [LARGE SCALE GENOMIC DNA]</scope>
    <source>
        <strain evidence="2">cv. AL8/78</strain>
    </source>
</reference>
<evidence type="ECO:0000313" key="3">
    <source>
        <dbReference type="Proteomes" id="UP000015105"/>
    </source>
</evidence>